<dbReference type="RefSeq" id="WP_237360261.1">
    <property type="nucleotide sequence ID" value="NZ_CAKLDM010000001.1"/>
</dbReference>
<proteinExistence type="inferred from homology"/>
<feature type="domain" description="BON" evidence="4">
    <location>
        <begin position="98"/>
        <end position="143"/>
    </location>
</feature>
<evidence type="ECO:0000256" key="2">
    <source>
        <dbReference type="SAM" id="SignalP"/>
    </source>
</evidence>
<dbReference type="Pfam" id="PF00263">
    <property type="entry name" value="Secretin"/>
    <property type="match status" value="1"/>
</dbReference>
<reference evidence="6" key="1">
    <citation type="submission" date="2021-11" db="EMBL/GenBank/DDBJ databases">
        <authorList>
            <person name="Rodrigo-Torres L."/>
            <person name="Arahal R. D."/>
            <person name="Lucena T."/>
        </authorList>
    </citation>
    <scope>NUCLEOTIDE SEQUENCE</scope>
    <source>
        <strain evidence="6">CECT 7928</strain>
    </source>
</reference>
<feature type="domain" description="Pilus formation protein N-terminal" evidence="5">
    <location>
        <begin position="25"/>
        <end position="94"/>
    </location>
</feature>
<name>A0ABN8DZA2_9VIBR</name>
<comment type="similarity">
    <text evidence="1">Belongs to the bacterial secretin family.</text>
</comment>
<feature type="domain" description="Type II/III secretion system secretin-like" evidence="3">
    <location>
        <begin position="243"/>
        <end position="396"/>
    </location>
</feature>
<evidence type="ECO:0000259" key="3">
    <source>
        <dbReference type="Pfam" id="PF00263"/>
    </source>
</evidence>
<dbReference type="PRINTS" id="PR00811">
    <property type="entry name" value="BCTERIALGSPD"/>
</dbReference>
<evidence type="ECO:0000259" key="5">
    <source>
        <dbReference type="Pfam" id="PF13629"/>
    </source>
</evidence>
<protein>
    <submittedName>
        <fullName evidence="6">Type 3 secretion system secretin</fullName>
    </submittedName>
</protein>
<dbReference type="PANTHER" id="PTHR30332">
    <property type="entry name" value="PROBABLE GENERAL SECRETION PATHWAY PROTEIN D"/>
    <property type="match status" value="1"/>
</dbReference>
<dbReference type="Pfam" id="PF04972">
    <property type="entry name" value="BON"/>
    <property type="match status" value="1"/>
</dbReference>
<evidence type="ECO:0000313" key="7">
    <source>
        <dbReference type="Proteomes" id="UP000838748"/>
    </source>
</evidence>
<dbReference type="EMBL" id="CAKLDM010000001">
    <property type="protein sequence ID" value="CAH0537049.1"/>
    <property type="molecule type" value="Genomic_DNA"/>
</dbReference>
<feature type="signal peptide" evidence="2">
    <location>
        <begin position="1"/>
        <end position="22"/>
    </location>
</feature>
<dbReference type="InterPro" id="IPR032789">
    <property type="entry name" value="T2SS-T3SS_pil_N"/>
</dbReference>
<keyword evidence="7" id="KW-1185">Reference proteome</keyword>
<feature type="chain" id="PRO_5047279699" evidence="2">
    <location>
        <begin position="23"/>
        <end position="447"/>
    </location>
</feature>
<dbReference type="InterPro" id="IPR001775">
    <property type="entry name" value="GspD/PilQ"/>
</dbReference>
<dbReference type="Pfam" id="PF13629">
    <property type="entry name" value="T2SS-T3SS_pil_N"/>
    <property type="match status" value="1"/>
</dbReference>
<keyword evidence="2" id="KW-0732">Signal</keyword>
<organism evidence="6 7">
    <name type="scientific">Vibrio marisflavi CECT 7928</name>
    <dbReference type="NCBI Taxonomy" id="634439"/>
    <lineage>
        <taxon>Bacteria</taxon>
        <taxon>Pseudomonadati</taxon>
        <taxon>Pseudomonadota</taxon>
        <taxon>Gammaproteobacteria</taxon>
        <taxon>Vibrionales</taxon>
        <taxon>Vibrionaceae</taxon>
        <taxon>Vibrio</taxon>
    </lineage>
</organism>
<sequence>MNIKTKQILIALALTSVSFVSAARGVLNLAQGYASTINLKEDVSSVFIASPKVADYQVIDKRKVVVYGKKVGHTTILVFGKSGNTLASDNIIVNKSLTKIQQYLALKFPNDNVNVFNVDGQVVLSGTVSTETEKNKIENVVGTLLKRNAKEHTFTFSDGKSKTSEQLDYMTRKSFEGIVNNLEVAATKQVNVKLSIAEVSQSFMEEIGFKYGSSSDSPGQFISSINGFNASNLLSIINASHDDTVGKVLAEPNLSVISGESANFLVGGQLPVVTVINNMTDVQYKDYGIQLNLTAKVQKDSKIRLTLAPEVSSLDTTYENQTYNLPALKTRREKTTVELGDGQSFVLGGLLSTEEIESLSKVPLLGDIPILGTLFRDAATQKKKTELVIVATVNLVKPIKPSQVQLPTMQRTTTLSRFFGLSNKSSSYPKASEKWANELLATGGFKK</sequence>
<evidence type="ECO:0000313" key="6">
    <source>
        <dbReference type="EMBL" id="CAH0537049.1"/>
    </source>
</evidence>
<dbReference type="InterPro" id="IPR004846">
    <property type="entry name" value="T2SS/T3SS_dom"/>
</dbReference>
<comment type="caution">
    <text evidence="6">The sequence shown here is derived from an EMBL/GenBank/DDBJ whole genome shotgun (WGS) entry which is preliminary data.</text>
</comment>
<dbReference type="Proteomes" id="UP000838748">
    <property type="component" value="Unassembled WGS sequence"/>
</dbReference>
<dbReference type="InterPro" id="IPR007055">
    <property type="entry name" value="BON_dom"/>
</dbReference>
<dbReference type="InterPro" id="IPR050810">
    <property type="entry name" value="Bact_Secretion_Sys_Channel"/>
</dbReference>
<evidence type="ECO:0000259" key="4">
    <source>
        <dbReference type="Pfam" id="PF04972"/>
    </source>
</evidence>
<gene>
    <name evidence="6" type="primary">sctC_4</name>
    <name evidence="6" type="ORF">VMF7928_00885</name>
</gene>
<accession>A0ABN8DZA2</accession>
<dbReference type="PANTHER" id="PTHR30332:SF17">
    <property type="entry name" value="TYPE IV PILIATION SYSTEM PROTEIN DR_0774-RELATED"/>
    <property type="match status" value="1"/>
</dbReference>
<evidence type="ECO:0000256" key="1">
    <source>
        <dbReference type="RuleBase" id="RU004003"/>
    </source>
</evidence>